<feature type="transmembrane region" description="Helical" evidence="1">
    <location>
        <begin position="21"/>
        <end position="41"/>
    </location>
</feature>
<protein>
    <submittedName>
        <fullName evidence="3">Uncharacterized protein LOC112692612</fullName>
    </submittedName>
</protein>
<dbReference type="AlphaFoldDB" id="A0A8B8GKK6"/>
<dbReference type="OrthoDB" id="10491184at2759"/>
<dbReference type="GeneID" id="112692612"/>
<keyword evidence="2" id="KW-1185">Reference proteome</keyword>
<accession>A0A8B8GKK6</accession>
<evidence type="ECO:0000313" key="2">
    <source>
        <dbReference type="Proteomes" id="UP000694846"/>
    </source>
</evidence>
<gene>
    <name evidence="3" type="primary">LOC112692612</name>
</gene>
<evidence type="ECO:0000256" key="1">
    <source>
        <dbReference type="SAM" id="Phobius"/>
    </source>
</evidence>
<keyword evidence="1" id="KW-0812">Transmembrane</keyword>
<keyword evidence="1" id="KW-1133">Transmembrane helix</keyword>
<sequence length="154" mass="18269">MNTKFMTVLKILRQILMIRQLIIIPPKQLQATMIMILVYILTEHLIKLSAIMLKKKLLKNIWIPDSFTNLNVQVLSYVNRHFQKSWLNYFKCEKTKFFSVLVDKTSDVQGIEQFSLIVHYFDEDINEIREDFLKLLPVHDVTGKWLATTVKKEL</sequence>
<dbReference type="Proteomes" id="UP000694846">
    <property type="component" value="Unplaced"/>
</dbReference>
<organism evidence="2 3">
    <name type="scientific">Sipha flava</name>
    <name type="common">yellow sugarcane aphid</name>
    <dbReference type="NCBI Taxonomy" id="143950"/>
    <lineage>
        <taxon>Eukaryota</taxon>
        <taxon>Metazoa</taxon>
        <taxon>Ecdysozoa</taxon>
        <taxon>Arthropoda</taxon>
        <taxon>Hexapoda</taxon>
        <taxon>Insecta</taxon>
        <taxon>Pterygota</taxon>
        <taxon>Neoptera</taxon>
        <taxon>Paraneoptera</taxon>
        <taxon>Hemiptera</taxon>
        <taxon>Sternorrhyncha</taxon>
        <taxon>Aphidomorpha</taxon>
        <taxon>Aphidoidea</taxon>
        <taxon>Aphididae</taxon>
        <taxon>Sipha</taxon>
    </lineage>
</organism>
<proteinExistence type="predicted"/>
<keyword evidence="1" id="KW-0472">Membrane</keyword>
<evidence type="ECO:0000313" key="3">
    <source>
        <dbReference type="RefSeq" id="XP_025423126.1"/>
    </source>
</evidence>
<name>A0A8B8GKK6_9HEMI</name>
<reference evidence="3" key="1">
    <citation type="submission" date="2025-08" db="UniProtKB">
        <authorList>
            <consortium name="RefSeq"/>
        </authorList>
    </citation>
    <scope>IDENTIFICATION</scope>
    <source>
        <tissue evidence="3">Whole body</tissue>
    </source>
</reference>
<dbReference type="RefSeq" id="XP_025423126.1">
    <property type="nucleotide sequence ID" value="XM_025567341.1"/>
</dbReference>